<organism evidence="1 2">
    <name type="scientific">Ficus carica</name>
    <name type="common">Common fig</name>
    <dbReference type="NCBI Taxonomy" id="3494"/>
    <lineage>
        <taxon>Eukaryota</taxon>
        <taxon>Viridiplantae</taxon>
        <taxon>Streptophyta</taxon>
        <taxon>Embryophyta</taxon>
        <taxon>Tracheophyta</taxon>
        <taxon>Spermatophyta</taxon>
        <taxon>Magnoliopsida</taxon>
        <taxon>eudicotyledons</taxon>
        <taxon>Gunneridae</taxon>
        <taxon>Pentapetalae</taxon>
        <taxon>rosids</taxon>
        <taxon>fabids</taxon>
        <taxon>Rosales</taxon>
        <taxon>Moraceae</taxon>
        <taxon>Ficeae</taxon>
        <taxon>Ficus</taxon>
    </lineage>
</organism>
<keyword evidence="2" id="KW-1185">Reference proteome</keyword>
<evidence type="ECO:0000313" key="2">
    <source>
        <dbReference type="Proteomes" id="UP001187192"/>
    </source>
</evidence>
<gene>
    <name evidence="1" type="ORF">TIFTF001_014198</name>
</gene>
<reference evidence="1" key="1">
    <citation type="submission" date="2023-07" db="EMBL/GenBank/DDBJ databases">
        <title>draft genome sequence of fig (Ficus carica).</title>
        <authorList>
            <person name="Takahashi T."/>
            <person name="Nishimura K."/>
        </authorList>
    </citation>
    <scope>NUCLEOTIDE SEQUENCE</scope>
</reference>
<name>A0AA88A3B4_FICCA</name>
<proteinExistence type="predicted"/>
<accession>A0AA88A3B4</accession>
<dbReference type="AlphaFoldDB" id="A0AA88A3B4"/>
<protein>
    <submittedName>
        <fullName evidence="1">Uncharacterized protein</fullName>
    </submittedName>
</protein>
<evidence type="ECO:0000313" key="1">
    <source>
        <dbReference type="EMBL" id="GMN45004.1"/>
    </source>
</evidence>
<dbReference type="Proteomes" id="UP001187192">
    <property type="component" value="Unassembled WGS sequence"/>
</dbReference>
<comment type="caution">
    <text evidence="1">The sequence shown here is derived from an EMBL/GenBank/DDBJ whole genome shotgun (WGS) entry which is preliminary data.</text>
</comment>
<sequence>MWSLFVLQEETLSFFGRRTLSFQENAFSVEGSSTTRQVSQSTPRAKAAALECVGCSPKDYIVKAETGRCIVGIGGYSARLRIPGSRLWALQRPNVKATASVEDA</sequence>
<dbReference type="EMBL" id="BTGU01000019">
    <property type="protein sequence ID" value="GMN45004.1"/>
    <property type="molecule type" value="Genomic_DNA"/>
</dbReference>